<organism evidence="1 2">
    <name type="scientific">Amycolatopsis vastitatis</name>
    <dbReference type="NCBI Taxonomy" id="1905142"/>
    <lineage>
        <taxon>Bacteria</taxon>
        <taxon>Bacillati</taxon>
        <taxon>Actinomycetota</taxon>
        <taxon>Actinomycetes</taxon>
        <taxon>Pseudonocardiales</taxon>
        <taxon>Pseudonocardiaceae</taxon>
        <taxon>Amycolatopsis</taxon>
    </lineage>
</organism>
<dbReference type="EMBL" id="NMUL01000007">
    <property type="protein sequence ID" value="OXM69674.1"/>
    <property type="molecule type" value="Genomic_DNA"/>
</dbReference>
<protein>
    <submittedName>
        <fullName evidence="1">Uncharacterized protein</fullName>
    </submittedName>
</protein>
<evidence type="ECO:0000313" key="2">
    <source>
        <dbReference type="Proteomes" id="UP000215199"/>
    </source>
</evidence>
<accession>A0A229TFI1</accession>
<reference evidence="2" key="1">
    <citation type="submission" date="2017-07" db="EMBL/GenBank/DDBJ databases">
        <title>Comparative genome mining reveals phylogenetic distribution patterns of secondary metabolites in Amycolatopsis.</title>
        <authorList>
            <person name="Adamek M."/>
            <person name="Alanjary M."/>
            <person name="Sales-Ortells H."/>
            <person name="Goodfellow M."/>
            <person name="Bull A.T."/>
            <person name="Kalinowski J."/>
            <person name="Ziemert N."/>
        </authorList>
    </citation>
    <scope>NUCLEOTIDE SEQUENCE [LARGE SCALE GENOMIC DNA]</scope>
    <source>
        <strain evidence="2">H5</strain>
    </source>
</reference>
<name>A0A229TFI1_9PSEU</name>
<proteinExistence type="predicted"/>
<comment type="caution">
    <text evidence="1">The sequence shown here is derived from an EMBL/GenBank/DDBJ whole genome shotgun (WGS) entry which is preliminary data.</text>
</comment>
<sequence length="126" mass="14096">MQFGEKVVTAEQLEAWEITVPSGLTVTRRPDRIDGSVTPLSFDPGTYSAHDHDEFLRKRLSFIVVVAEVFDGRRSLGKAEAGGIVWRHHEPLADVGYADLDVVFTDTDWQMLVVDAVDRAIRAEVQ</sequence>
<keyword evidence="2" id="KW-1185">Reference proteome</keyword>
<gene>
    <name evidence="1" type="ORF">CF165_09195</name>
</gene>
<evidence type="ECO:0000313" key="1">
    <source>
        <dbReference type="EMBL" id="OXM69674.1"/>
    </source>
</evidence>
<dbReference type="Proteomes" id="UP000215199">
    <property type="component" value="Unassembled WGS sequence"/>
</dbReference>
<dbReference type="AlphaFoldDB" id="A0A229TFI1"/>